<comment type="caution">
    <text evidence="1">The sequence shown here is derived from an EMBL/GenBank/DDBJ whole genome shotgun (WGS) entry which is preliminary data.</text>
</comment>
<organism evidence="1 2">
    <name type="scientific">Salix suchowensis</name>
    <dbReference type="NCBI Taxonomy" id="1278906"/>
    <lineage>
        <taxon>Eukaryota</taxon>
        <taxon>Viridiplantae</taxon>
        <taxon>Streptophyta</taxon>
        <taxon>Embryophyta</taxon>
        <taxon>Tracheophyta</taxon>
        <taxon>Spermatophyta</taxon>
        <taxon>Magnoliopsida</taxon>
        <taxon>eudicotyledons</taxon>
        <taxon>Gunneridae</taxon>
        <taxon>Pentapetalae</taxon>
        <taxon>rosids</taxon>
        <taxon>fabids</taxon>
        <taxon>Malpighiales</taxon>
        <taxon>Salicaceae</taxon>
        <taxon>Saliceae</taxon>
        <taxon>Salix</taxon>
    </lineage>
</organism>
<accession>A0ABQ9C9U2</accession>
<reference evidence="1" key="2">
    <citation type="journal article" date="2023" name="Int. J. Mol. Sci.">
        <title>De Novo Assembly and Annotation of 11 Diverse Shrub Willow (Salix) Genomes Reveals Novel Gene Organization in Sex-Linked Regions.</title>
        <authorList>
            <person name="Hyden B."/>
            <person name="Feng K."/>
            <person name="Yates T.B."/>
            <person name="Jawdy S."/>
            <person name="Cereghino C."/>
            <person name="Smart L.B."/>
            <person name="Muchero W."/>
        </authorList>
    </citation>
    <scope>NUCLEOTIDE SEQUENCE</scope>
    <source>
        <tissue evidence="1">Shoot tip</tissue>
    </source>
</reference>
<name>A0ABQ9C9U2_9ROSI</name>
<proteinExistence type="predicted"/>
<keyword evidence="2" id="KW-1185">Reference proteome</keyword>
<gene>
    <name evidence="1" type="ORF">OIU77_021405</name>
</gene>
<evidence type="ECO:0000313" key="1">
    <source>
        <dbReference type="EMBL" id="KAJ6396366.1"/>
    </source>
</evidence>
<dbReference type="Proteomes" id="UP001141253">
    <property type="component" value="Chromosome 4"/>
</dbReference>
<sequence length="49" mass="5441">MPAEKTLALPDPLKLIPTTTSFNLERCTVQPLLPSNHQLIPEISLSKFP</sequence>
<reference evidence="1" key="1">
    <citation type="submission" date="2022-10" db="EMBL/GenBank/DDBJ databases">
        <authorList>
            <person name="Hyden B.L."/>
            <person name="Feng K."/>
            <person name="Yates T."/>
            <person name="Jawdy S."/>
            <person name="Smart L.B."/>
            <person name="Muchero W."/>
        </authorList>
    </citation>
    <scope>NUCLEOTIDE SEQUENCE</scope>
    <source>
        <tissue evidence="1">Shoot tip</tissue>
    </source>
</reference>
<protein>
    <submittedName>
        <fullName evidence="1">Uncharacterized protein</fullName>
    </submittedName>
</protein>
<dbReference type="EMBL" id="JAPFFI010000004">
    <property type="protein sequence ID" value="KAJ6396366.1"/>
    <property type="molecule type" value="Genomic_DNA"/>
</dbReference>
<evidence type="ECO:0000313" key="2">
    <source>
        <dbReference type="Proteomes" id="UP001141253"/>
    </source>
</evidence>